<protein>
    <recommendedName>
        <fullName evidence="2">Lipoprotein</fullName>
    </recommendedName>
</protein>
<dbReference type="PROSITE" id="PS51257">
    <property type="entry name" value="PROKAR_LIPOPROTEIN"/>
    <property type="match status" value="1"/>
</dbReference>
<sequence>MRKSMIMLGAAAIAGCVNTSDRIAAELVKAGLDQTRAQCVGNS</sequence>
<organism evidence="1">
    <name type="scientific">uncultured Ramlibacter sp</name>
    <dbReference type="NCBI Taxonomy" id="260755"/>
    <lineage>
        <taxon>Bacteria</taxon>
        <taxon>Pseudomonadati</taxon>
        <taxon>Pseudomonadota</taxon>
        <taxon>Betaproteobacteria</taxon>
        <taxon>Burkholderiales</taxon>
        <taxon>Comamonadaceae</taxon>
        <taxon>Ramlibacter</taxon>
        <taxon>environmental samples</taxon>
    </lineage>
</organism>
<gene>
    <name evidence="1" type="ORF">AVDCRST_MAG51-3334</name>
</gene>
<feature type="non-terminal residue" evidence="1">
    <location>
        <position position="43"/>
    </location>
</feature>
<evidence type="ECO:0008006" key="2">
    <source>
        <dbReference type="Google" id="ProtNLM"/>
    </source>
</evidence>
<accession>A0A6J4QH06</accession>
<reference evidence="1" key="1">
    <citation type="submission" date="2020-02" db="EMBL/GenBank/DDBJ databases">
        <authorList>
            <person name="Meier V. D."/>
        </authorList>
    </citation>
    <scope>NUCLEOTIDE SEQUENCE</scope>
    <source>
        <strain evidence="1">AVDCRST_MAG51</strain>
    </source>
</reference>
<name>A0A6J4QH06_9BURK</name>
<evidence type="ECO:0000313" key="1">
    <source>
        <dbReference type="EMBL" id="CAA9441704.1"/>
    </source>
</evidence>
<dbReference type="AlphaFoldDB" id="A0A6J4QH06"/>
<dbReference type="EMBL" id="CADCUX010000721">
    <property type="protein sequence ID" value="CAA9441704.1"/>
    <property type="molecule type" value="Genomic_DNA"/>
</dbReference>
<proteinExistence type="predicted"/>